<accession>A0A0M0F834</accession>
<organism evidence="11 12">
    <name type="scientific">Cellulosimicrobium cellulans F16</name>
    <dbReference type="NCBI Taxonomy" id="1350482"/>
    <lineage>
        <taxon>Bacteria</taxon>
        <taxon>Bacillati</taxon>
        <taxon>Actinomycetota</taxon>
        <taxon>Actinomycetes</taxon>
        <taxon>Micrococcales</taxon>
        <taxon>Promicromonosporaceae</taxon>
        <taxon>Cellulosimicrobium</taxon>
    </lineage>
</organism>
<dbReference type="NCBIfam" id="TIGR01216">
    <property type="entry name" value="ATP_synt_epsi"/>
    <property type="match status" value="1"/>
</dbReference>
<keyword evidence="8" id="KW-0375">Hydrogen ion transport</keyword>
<dbReference type="CDD" id="cd12152">
    <property type="entry name" value="F1-ATPase_delta"/>
    <property type="match status" value="1"/>
</dbReference>
<dbReference type="GO" id="GO:0005886">
    <property type="term" value="C:plasma membrane"/>
    <property type="evidence" value="ECO:0007669"/>
    <property type="project" value="UniProtKB-SubCell"/>
</dbReference>
<dbReference type="InterPro" id="IPR036771">
    <property type="entry name" value="ATPsynth_dsu/esu_N"/>
</dbReference>
<dbReference type="RefSeq" id="WP_052877342.1">
    <property type="nucleotide sequence ID" value="NZ_KQ435290.1"/>
</dbReference>
<keyword evidence="7 8" id="KW-0066">ATP synthesis</keyword>
<dbReference type="GO" id="GO:0005524">
    <property type="term" value="F:ATP binding"/>
    <property type="evidence" value="ECO:0007669"/>
    <property type="project" value="UniProtKB-UniRule"/>
</dbReference>
<dbReference type="GO" id="GO:0045259">
    <property type="term" value="C:proton-transporting ATP synthase complex"/>
    <property type="evidence" value="ECO:0007669"/>
    <property type="project" value="UniProtKB-KW"/>
</dbReference>
<protein>
    <recommendedName>
        <fullName evidence="8">ATP synthase epsilon chain</fullName>
    </recommendedName>
    <alternativeName>
        <fullName evidence="8">ATP synthase F1 sector epsilon subunit</fullName>
    </alternativeName>
    <alternativeName>
        <fullName evidence="8">F-ATPase epsilon subunit</fullName>
    </alternativeName>
</protein>
<keyword evidence="6 8" id="KW-0139">CF(1)</keyword>
<dbReference type="Proteomes" id="UP000037387">
    <property type="component" value="Unassembled WGS sequence"/>
</dbReference>
<evidence type="ECO:0000256" key="4">
    <source>
        <dbReference type="ARBA" id="ARBA00023065"/>
    </source>
</evidence>
<name>A0A0M0F834_CELCE</name>
<dbReference type="GO" id="GO:0046933">
    <property type="term" value="F:proton-transporting ATP synthase activity, rotational mechanism"/>
    <property type="evidence" value="ECO:0007669"/>
    <property type="project" value="UniProtKB-UniRule"/>
</dbReference>
<dbReference type="SUPFAM" id="SSF51344">
    <property type="entry name" value="Epsilon subunit of F1F0-ATP synthase N-terminal domain"/>
    <property type="match status" value="1"/>
</dbReference>
<evidence type="ECO:0000256" key="9">
    <source>
        <dbReference type="RuleBase" id="RU003656"/>
    </source>
</evidence>
<dbReference type="HAMAP" id="MF_00530">
    <property type="entry name" value="ATP_synth_epsil_bac"/>
    <property type="match status" value="1"/>
</dbReference>
<evidence type="ECO:0000259" key="10">
    <source>
        <dbReference type="Pfam" id="PF02823"/>
    </source>
</evidence>
<keyword evidence="3 8" id="KW-0813">Transport</keyword>
<dbReference type="InterPro" id="IPR001469">
    <property type="entry name" value="ATP_synth_F1_dsu/esu"/>
</dbReference>
<keyword evidence="4 8" id="KW-0406">Ion transport</keyword>
<gene>
    <name evidence="8" type="primary">atpC</name>
    <name evidence="11" type="ORF">M768_10520</name>
</gene>
<dbReference type="Gene3D" id="2.60.15.10">
    <property type="entry name" value="F0F1 ATP synthase delta/epsilon subunit, N-terminal"/>
    <property type="match status" value="1"/>
</dbReference>
<evidence type="ECO:0000313" key="11">
    <source>
        <dbReference type="EMBL" id="KON73366.1"/>
    </source>
</evidence>
<dbReference type="EMBL" id="ATNL01000008">
    <property type="protein sequence ID" value="KON73366.1"/>
    <property type="molecule type" value="Genomic_DNA"/>
</dbReference>
<evidence type="ECO:0000256" key="1">
    <source>
        <dbReference type="ARBA" id="ARBA00004202"/>
    </source>
</evidence>
<comment type="similarity">
    <text evidence="2 8 9">Belongs to the ATPase epsilon chain family.</text>
</comment>
<comment type="caution">
    <text evidence="11">The sequence shown here is derived from an EMBL/GenBank/DDBJ whole genome shotgun (WGS) entry which is preliminary data.</text>
</comment>
<evidence type="ECO:0000256" key="3">
    <source>
        <dbReference type="ARBA" id="ARBA00022448"/>
    </source>
</evidence>
<comment type="function">
    <text evidence="8">Produces ATP from ADP in the presence of a proton gradient across the membrane.</text>
</comment>
<dbReference type="InterPro" id="IPR020546">
    <property type="entry name" value="ATP_synth_F1_dsu/esu_N"/>
</dbReference>
<dbReference type="PANTHER" id="PTHR13822:SF10">
    <property type="entry name" value="ATP SYNTHASE EPSILON CHAIN, CHLOROPLASTIC"/>
    <property type="match status" value="1"/>
</dbReference>
<sequence>MPVAPSPSETAAPVGERLVSVEVVVPSGVFWSGPARSVTVPSVSGTLGILARHQPVAATLKAGRVRLRTPDRPTAELRIGGGFVVVDDDEVTILADDATWVQAR</sequence>
<keyword evidence="5 8" id="KW-0472">Membrane</keyword>
<proteinExistence type="inferred from homology"/>
<evidence type="ECO:0000313" key="12">
    <source>
        <dbReference type="Proteomes" id="UP000037387"/>
    </source>
</evidence>
<reference evidence="11 12" key="1">
    <citation type="journal article" date="2015" name="Sci. Rep.">
        <title>Functional and structural properties of a novel cellulosome-like multienzyme complex: efficient glycoside hydrolysis of water-insoluble 7-xylosyl-10-deacetylpaclitaxel.</title>
        <authorList>
            <person name="Dou T.Y."/>
            <person name="Luan H.W."/>
            <person name="Ge G.B."/>
            <person name="Dong M.M."/>
            <person name="Zou H.F."/>
            <person name="He Y.Q."/>
            <person name="Cui P."/>
            <person name="Wang J.Y."/>
            <person name="Hao D.C."/>
            <person name="Yang S.L."/>
            <person name="Yang L."/>
        </authorList>
    </citation>
    <scope>NUCLEOTIDE SEQUENCE [LARGE SCALE GENOMIC DNA]</scope>
    <source>
        <strain evidence="11 12">F16</strain>
    </source>
</reference>
<feature type="domain" description="ATP synthase F1 complex delta/epsilon subunit N-terminal" evidence="10">
    <location>
        <begin position="20"/>
        <end position="98"/>
    </location>
</feature>
<keyword evidence="12" id="KW-1185">Reference proteome</keyword>
<evidence type="ECO:0000256" key="2">
    <source>
        <dbReference type="ARBA" id="ARBA00005712"/>
    </source>
</evidence>
<dbReference type="Pfam" id="PF02823">
    <property type="entry name" value="ATP-synt_DE_N"/>
    <property type="match status" value="1"/>
</dbReference>
<comment type="subunit">
    <text evidence="8 9">F-type ATPases have 2 components, CF(1) - the catalytic core - and CF(0) - the membrane proton channel. CF(1) has five subunits: alpha(3), beta(3), gamma(1), delta(1), epsilon(1). CF(0) has three main subunits: a, b and c.</text>
</comment>
<dbReference type="AlphaFoldDB" id="A0A0M0F834"/>
<evidence type="ECO:0000256" key="7">
    <source>
        <dbReference type="ARBA" id="ARBA00023310"/>
    </source>
</evidence>
<dbReference type="PANTHER" id="PTHR13822">
    <property type="entry name" value="ATP SYNTHASE DELTA/EPSILON CHAIN"/>
    <property type="match status" value="1"/>
</dbReference>
<evidence type="ECO:0000256" key="6">
    <source>
        <dbReference type="ARBA" id="ARBA00023196"/>
    </source>
</evidence>
<evidence type="ECO:0000256" key="5">
    <source>
        <dbReference type="ARBA" id="ARBA00023136"/>
    </source>
</evidence>
<dbReference type="PATRIC" id="fig|1350482.3.peg.2116"/>
<comment type="subcellular location">
    <subcellularLocation>
        <location evidence="1 8">Cell membrane</location>
        <topology evidence="1 8">Peripheral membrane protein</topology>
    </subcellularLocation>
</comment>
<keyword evidence="8" id="KW-1003">Cell membrane</keyword>
<evidence type="ECO:0000256" key="8">
    <source>
        <dbReference type="HAMAP-Rule" id="MF_00530"/>
    </source>
</evidence>